<dbReference type="AlphaFoldDB" id="A0AAW0TRG9"/>
<accession>A0AAW0TRG9</accession>
<reference evidence="2 3" key="1">
    <citation type="submission" date="2023-03" db="EMBL/GenBank/DDBJ databases">
        <title>High-quality genome of Scylla paramamosain provides insights in environmental adaptation.</title>
        <authorList>
            <person name="Zhang L."/>
        </authorList>
    </citation>
    <scope>NUCLEOTIDE SEQUENCE [LARGE SCALE GENOMIC DNA]</scope>
    <source>
        <strain evidence="2">LZ_2023a</strain>
        <tissue evidence="2">Muscle</tissue>
    </source>
</reference>
<dbReference type="EMBL" id="JARAKH010000025">
    <property type="protein sequence ID" value="KAK8390379.1"/>
    <property type="molecule type" value="Genomic_DNA"/>
</dbReference>
<proteinExistence type="predicted"/>
<gene>
    <name evidence="2" type="ORF">O3P69_010217</name>
</gene>
<feature type="region of interest" description="Disordered" evidence="1">
    <location>
        <begin position="117"/>
        <end position="141"/>
    </location>
</feature>
<dbReference type="SUPFAM" id="SSF57903">
    <property type="entry name" value="FYVE/PHD zinc finger"/>
    <property type="match status" value="1"/>
</dbReference>
<keyword evidence="3" id="KW-1185">Reference proteome</keyword>
<feature type="region of interest" description="Disordered" evidence="1">
    <location>
        <begin position="1"/>
        <end position="20"/>
    </location>
</feature>
<evidence type="ECO:0000256" key="1">
    <source>
        <dbReference type="SAM" id="MobiDB-lite"/>
    </source>
</evidence>
<dbReference type="Gene3D" id="3.30.40.10">
    <property type="entry name" value="Zinc/RING finger domain, C3HC4 (zinc finger)"/>
    <property type="match status" value="1"/>
</dbReference>
<feature type="compositionally biased region" description="Polar residues" evidence="1">
    <location>
        <begin position="9"/>
        <end position="19"/>
    </location>
</feature>
<evidence type="ECO:0000313" key="3">
    <source>
        <dbReference type="Proteomes" id="UP001487740"/>
    </source>
</evidence>
<evidence type="ECO:0000313" key="2">
    <source>
        <dbReference type="EMBL" id="KAK8390379.1"/>
    </source>
</evidence>
<protein>
    <recommendedName>
        <fullName evidence="4">PHD-type domain-containing protein</fullName>
    </recommendedName>
</protein>
<organism evidence="2 3">
    <name type="scientific">Scylla paramamosain</name>
    <name type="common">Mud crab</name>
    <dbReference type="NCBI Taxonomy" id="85552"/>
    <lineage>
        <taxon>Eukaryota</taxon>
        <taxon>Metazoa</taxon>
        <taxon>Ecdysozoa</taxon>
        <taxon>Arthropoda</taxon>
        <taxon>Crustacea</taxon>
        <taxon>Multicrustacea</taxon>
        <taxon>Malacostraca</taxon>
        <taxon>Eumalacostraca</taxon>
        <taxon>Eucarida</taxon>
        <taxon>Decapoda</taxon>
        <taxon>Pleocyemata</taxon>
        <taxon>Brachyura</taxon>
        <taxon>Eubrachyura</taxon>
        <taxon>Portunoidea</taxon>
        <taxon>Portunidae</taxon>
        <taxon>Portuninae</taxon>
        <taxon>Scylla</taxon>
    </lineage>
</organism>
<name>A0AAW0TRG9_SCYPA</name>
<comment type="caution">
    <text evidence="2">The sequence shown here is derived from an EMBL/GenBank/DDBJ whole genome shotgun (WGS) entry which is preliminary data.</text>
</comment>
<dbReference type="InterPro" id="IPR011011">
    <property type="entry name" value="Znf_FYVE_PHD"/>
</dbReference>
<dbReference type="Proteomes" id="UP001487740">
    <property type="component" value="Unassembled WGS sequence"/>
</dbReference>
<evidence type="ECO:0008006" key="4">
    <source>
        <dbReference type="Google" id="ProtNLM"/>
    </source>
</evidence>
<sequence length="239" mass="26048">MRRCLEAGLSTNSASSSQAPDAGELLCHTCKQVNYLKQTISCSQCDHTHHLTSIGITQTQDAQLPTWHCGACLQYRPSTHRRRIASNLAGAITDALVQRSPLAWWRLLSFAYKSPLAKTADPSSPKETDFHTSTKAASETDEDSLSKRVIRKCADGDIRASLRLLTTSDCIALPTEEIIDALHARHHPQSLSIVEDDVLAAIKATPPGSVALLDGIRPLHLSQLVVGQPRRRAASCLVR</sequence>
<dbReference type="InterPro" id="IPR013083">
    <property type="entry name" value="Znf_RING/FYVE/PHD"/>
</dbReference>